<keyword evidence="3" id="KW-1185">Reference proteome</keyword>
<evidence type="ECO:0000313" key="2">
    <source>
        <dbReference type="EMBL" id="CAG7663691.1"/>
    </source>
</evidence>
<organism evidence="2 3">
    <name type="scientific">Allacma fusca</name>
    <dbReference type="NCBI Taxonomy" id="39272"/>
    <lineage>
        <taxon>Eukaryota</taxon>
        <taxon>Metazoa</taxon>
        <taxon>Ecdysozoa</taxon>
        <taxon>Arthropoda</taxon>
        <taxon>Hexapoda</taxon>
        <taxon>Collembola</taxon>
        <taxon>Symphypleona</taxon>
        <taxon>Sminthuridae</taxon>
        <taxon>Allacma</taxon>
    </lineage>
</organism>
<proteinExistence type="predicted"/>
<feature type="non-terminal residue" evidence="2">
    <location>
        <position position="1"/>
    </location>
</feature>
<dbReference type="Pfam" id="PF01498">
    <property type="entry name" value="HTH_Tnp_Tc3_2"/>
    <property type="match status" value="1"/>
</dbReference>
<name>A0A8J2JND9_9HEXA</name>
<dbReference type="EMBL" id="CAJVCH010008501">
    <property type="protein sequence ID" value="CAG7663691.1"/>
    <property type="molecule type" value="Genomic_DNA"/>
</dbReference>
<protein>
    <recommendedName>
        <fullName evidence="1">Transposase Tc1-like domain-containing protein</fullName>
    </recommendedName>
</protein>
<feature type="domain" description="Transposase Tc1-like" evidence="1">
    <location>
        <begin position="19"/>
        <end position="85"/>
    </location>
</feature>
<sequence length="85" mass="9839">NKRRGCPPKKISPRDQKLILRKFKVTPTLTARAALKEVQQELGKNASPSTIRRILDNDASSTNKALKKPFISKKNIRKRLEWCRR</sequence>
<dbReference type="AlphaFoldDB" id="A0A8J2JND9"/>
<reference evidence="2" key="1">
    <citation type="submission" date="2021-06" db="EMBL/GenBank/DDBJ databases">
        <authorList>
            <person name="Hodson N. C."/>
            <person name="Mongue J. A."/>
            <person name="Jaron S. K."/>
        </authorList>
    </citation>
    <scope>NUCLEOTIDE SEQUENCE</scope>
</reference>
<dbReference type="GO" id="GO:0015074">
    <property type="term" value="P:DNA integration"/>
    <property type="evidence" value="ECO:0007669"/>
    <property type="project" value="InterPro"/>
</dbReference>
<evidence type="ECO:0000313" key="3">
    <source>
        <dbReference type="Proteomes" id="UP000708208"/>
    </source>
</evidence>
<dbReference type="GO" id="GO:0003677">
    <property type="term" value="F:DNA binding"/>
    <property type="evidence" value="ECO:0007669"/>
    <property type="project" value="InterPro"/>
</dbReference>
<evidence type="ECO:0000259" key="1">
    <source>
        <dbReference type="Pfam" id="PF01498"/>
    </source>
</evidence>
<dbReference type="OrthoDB" id="4843387at2759"/>
<dbReference type="GO" id="GO:0006313">
    <property type="term" value="P:DNA transposition"/>
    <property type="evidence" value="ECO:0007669"/>
    <property type="project" value="InterPro"/>
</dbReference>
<accession>A0A8J2JND9</accession>
<dbReference type="InterPro" id="IPR002492">
    <property type="entry name" value="Transposase_Tc1-like"/>
</dbReference>
<dbReference type="Proteomes" id="UP000708208">
    <property type="component" value="Unassembled WGS sequence"/>
</dbReference>
<gene>
    <name evidence="2" type="ORF">AFUS01_LOCUS1526</name>
</gene>
<comment type="caution">
    <text evidence="2">The sequence shown here is derived from an EMBL/GenBank/DDBJ whole genome shotgun (WGS) entry which is preliminary data.</text>
</comment>